<organism evidence="2 3">
    <name type="scientific">Thiovibrio frasassiensis</name>
    <dbReference type="NCBI Taxonomy" id="2984131"/>
    <lineage>
        <taxon>Bacteria</taxon>
        <taxon>Pseudomonadati</taxon>
        <taxon>Thermodesulfobacteriota</taxon>
        <taxon>Desulfobulbia</taxon>
        <taxon>Desulfobulbales</taxon>
        <taxon>Thiovibrionaceae</taxon>
        <taxon>Thiovibrio</taxon>
    </lineage>
</organism>
<reference evidence="2" key="1">
    <citation type="journal article" date="2022" name="bioRxiv">
        <title>Thiovibrio frasassiensisgen. nov., sp. nov., an autotrophic, elemental sulfur disproportionating bacterium isolated from sulfidic karst sediment, and proposal of Thiovibrionaceae fam. nov.</title>
        <authorList>
            <person name="Aronson H."/>
            <person name="Thomas C."/>
            <person name="Bhattacharyya M."/>
            <person name="Eckstein S."/>
            <person name="Jensen S."/>
            <person name="Barco R."/>
            <person name="Macalady J."/>
            <person name="Amend J."/>
        </authorList>
    </citation>
    <scope>NUCLEOTIDE SEQUENCE</scope>
    <source>
        <strain evidence="2">RS19-109</strain>
    </source>
</reference>
<reference evidence="2" key="2">
    <citation type="submission" date="2022-10" db="EMBL/GenBank/DDBJ databases">
        <authorList>
            <person name="Aronson H.S."/>
        </authorList>
    </citation>
    <scope>NUCLEOTIDE SEQUENCE</scope>
    <source>
        <strain evidence="2">RS19-109</strain>
    </source>
</reference>
<gene>
    <name evidence="2" type="ORF">OLX77_05520</name>
</gene>
<dbReference type="InterPro" id="IPR049945">
    <property type="entry name" value="AAA_22"/>
</dbReference>
<dbReference type="AlphaFoldDB" id="A0A9X4MDL3"/>
<dbReference type="Pfam" id="PF13401">
    <property type="entry name" value="AAA_22"/>
    <property type="match status" value="1"/>
</dbReference>
<dbReference type="InterPro" id="IPR027417">
    <property type="entry name" value="P-loop_NTPase"/>
</dbReference>
<name>A0A9X4MDL3_9BACT</name>
<evidence type="ECO:0000313" key="3">
    <source>
        <dbReference type="Proteomes" id="UP001154240"/>
    </source>
</evidence>
<proteinExistence type="predicted"/>
<dbReference type="RefSeq" id="WP_307632592.1">
    <property type="nucleotide sequence ID" value="NZ_JAPHEH010000001.1"/>
</dbReference>
<dbReference type="GO" id="GO:0016887">
    <property type="term" value="F:ATP hydrolysis activity"/>
    <property type="evidence" value="ECO:0007669"/>
    <property type="project" value="InterPro"/>
</dbReference>
<keyword evidence="3" id="KW-1185">Reference proteome</keyword>
<dbReference type="SUPFAM" id="SSF52540">
    <property type="entry name" value="P-loop containing nucleoside triphosphate hydrolases"/>
    <property type="match status" value="1"/>
</dbReference>
<feature type="domain" description="ORC1/DEAH AAA+ ATPase" evidence="1">
    <location>
        <begin position="24"/>
        <end position="164"/>
    </location>
</feature>
<evidence type="ECO:0000259" key="1">
    <source>
        <dbReference type="Pfam" id="PF13401"/>
    </source>
</evidence>
<protein>
    <submittedName>
        <fullName evidence="2">AAA family ATPase</fullName>
    </submittedName>
</protein>
<sequence>MLKQDLIEKNPIRHLKGESDAKESSRMGLVMARPGVGKTALLVQIALDSLMNDKQVVHVSVGQSLDKTKLWYDDMFKDIADGCKLENAGEIHDSIMKNRMIITFNESKFSLAKLEERLHDLVQQNVITPSCMVVDGFDFAQTDRKVLEEMRELAKTMDLQIWFSAVCTDGNECQCASGVPAPCKGMEDLFNTVVLLQPVPQSDCIDLKVLKGSAAVSKCGKLLKLDTRTFMIREDCK</sequence>
<comment type="caution">
    <text evidence="2">The sequence shown here is derived from an EMBL/GenBank/DDBJ whole genome shotgun (WGS) entry which is preliminary data.</text>
</comment>
<dbReference type="EMBL" id="JAPHEH010000001">
    <property type="protein sequence ID" value="MDG4475619.1"/>
    <property type="molecule type" value="Genomic_DNA"/>
</dbReference>
<accession>A0A9X4MDL3</accession>
<dbReference type="Proteomes" id="UP001154240">
    <property type="component" value="Unassembled WGS sequence"/>
</dbReference>
<evidence type="ECO:0000313" key="2">
    <source>
        <dbReference type="EMBL" id="MDG4475619.1"/>
    </source>
</evidence>
<dbReference type="Gene3D" id="3.40.50.300">
    <property type="entry name" value="P-loop containing nucleotide triphosphate hydrolases"/>
    <property type="match status" value="1"/>
</dbReference>